<proteinExistence type="predicted"/>
<comment type="caution">
    <text evidence="1">The sequence shown here is derived from an EMBL/GenBank/DDBJ whole genome shotgun (WGS) entry which is preliminary data.</text>
</comment>
<dbReference type="RefSeq" id="XP_043035692.1">
    <property type="nucleotide sequence ID" value="XM_043177680.1"/>
</dbReference>
<sequence length="189" mass="21398">MAQMITDIASPTVRYSIFSQLVSLCLPYLATCYVDNVSSTKKCLSMRFQALRIQTYLTHSQFDGCQICVVQVLATISNRYGTMLATGRKMQTSCQECIDVRANICAATVNNIDRITDRYCIEPHPFSSLRVKESLSKMKVRPMMHAFIASALLDHGGRRQTMITETLRLVRFPLEAVGVRNKIRQLYST</sequence>
<protein>
    <submittedName>
        <fullName evidence="1">Uncharacterized protein</fullName>
    </submittedName>
</protein>
<evidence type="ECO:0000313" key="1">
    <source>
        <dbReference type="EMBL" id="KAG7442192.1"/>
    </source>
</evidence>
<dbReference type="AlphaFoldDB" id="A0A9P8APT5"/>
<gene>
    <name evidence="1" type="ORF">BT62DRAFT_1010729</name>
</gene>
<keyword evidence="2" id="KW-1185">Reference proteome</keyword>
<name>A0A9P8APT5_9AGAR</name>
<accession>A0A9P8APT5</accession>
<dbReference type="Proteomes" id="UP000812287">
    <property type="component" value="Unassembled WGS sequence"/>
</dbReference>
<reference evidence="1" key="1">
    <citation type="submission" date="2020-11" db="EMBL/GenBank/DDBJ databases">
        <title>Adaptations for nitrogen fixation in a non-lichenized fungal sporocarp promotes dispersal by wood-feeding termites.</title>
        <authorList>
            <consortium name="DOE Joint Genome Institute"/>
            <person name="Koch R.A."/>
            <person name="Yoon G."/>
            <person name="Arayal U."/>
            <person name="Lail K."/>
            <person name="Amirebrahimi M."/>
            <person name="Labutti K."/>
            <person name="Lipzen A."/>
            <person name="Riley R."/>
            <person name="Barry K."/>
            <person name="Henrissat B."/>
            <person name="Grigoriev I.V."/>
            <person name="Herr J.R."/>
            <person name="Aime M.C."/>
        </authorList>
    </citation>
    <scope>NUCLEOTIDE SEQUENCE</scope>
    <source>
        <strain evidence="1">MCA 3950</strain>
    </source>
</reference>
<dbReference type="EMBL" id="MU250553">
    <property type="protein sequence ID" value="KAG7442192.1"/>
    <property type="molecule type" value="Genomic_DNA"/>
</dbReference>
<evidence type="ECO:0000313" key="2">
    <source>
        <dbReference type="Proteomes" id="UP000812287"/>
    </source>
</evidence>
<dbReference type="GeneID" id="66099967"/>
<organism evidence="1 2">
    <name type="scientific">Guyanagaster necrorhizus</name>
    <dbReference type="NCBI Taxonomy" id="856835"/>
    <lineage>
        <taxon>Eukaryota</taxon>
        <taxon>Fungi</taxon>
        <taxon>Dikarya</taxon>
        <taxon>Basidiomycota</taxon>
        <taxon>Agaricomycotina</taxon>
        <taxon>Agaricomycetes</taxon>
        <taxon>Agaricomycetidae</taxon>
        <taxon>Agaricales</taxon>
        <taxon>Marasmiineae</taxon>
        <taxon>Physalacriaceae</taxon>
        <taxon>Guyanagaster</taxon>
    </lineage>
</organism>